<dbReference type="Proteomes" id="UP000821865">
    <property type="component" value="Chromosome 3"/>
</dbReference>
<evidence type="ECO:0000313" key="1">
    <source>
        <dbReference type="EMBL" id="KAH7959085.1"/>
    </source>
</evidence>
<name>A0ACB8D3J2_DERSI</name>
<organism evidence="1 2">
    <name type="scientific">Dermacentor silvarum</name>
    <name type="common">Tick</name>
    <dbReference type="NCBI Taxonomy" id="543639"/>
    <lineage>
        <taxon>Eukaryota</taxon>
        <taxon>Metazoa</taxon>
        <taxon>Ecdysozoa</taxon>
        <taxon>Arthropoda</taxon>
        <taxon>Chelicerata</taxon>
        <taxon>Arachnida</taxon>
        <taxon>Acari</taxon>
        <taxon>Parasitiformes</taxon>
        <taxon>Ixodida</taxon>
        <taxon>Ixodoidea</taxon>
        <taxon>Ixodidae</taxon>
        <taxon>Rhipicephalinae</taxon>
        <taxon>Dermacentor</taxon>
    </lineage>
</organism>
<comment type="caution">
    <text evidence="1">The sequence shown here is derived from an EMBL/GenBank/DDBJ whole genome shotgun (WGS) entry which is preliminary data.</text>
</comment>
<keyword evidence="2" id="KW-1185">Reference proteome</keyword>
<protein>
    <submittedName>
        <fullName evidence="1">Uncharacterized protein</fullName>
    </submittedName>
</protein>
<sequence length="389" mass="43626">MQWIVQVELQEGKGSQHAKEEATIPLLAAYFRDDPDDLFRVLEEGTSITEVIDDLPSTPIVVALGGIFEKKCFVVCEQQLMFTESTGFREAACLAFSCYYVFNLSYAKGAAATLEFIQSPNGEQLQPVRNQTRICSAHFVGNEKRAIAQHTAYVPTLFPTCYKKDDGVLPKTKLERYQSDTAAALRMLVEVKDNNISSEDALTTAWFVDSVFKWFKLMSSRTTKLAISHFNENRYEDTIMFLKDMIDLFEKLEIGGDTKKSWKPIQTELVKTSVDSKRYLPYRRPTGAAPPSASQGARRTQAGTNEHSAMTSQGVTPCQKRQLVCTSQPDGRRQDTGKSEDESTIIEDDNVAKLSDLDMDESGFRIVRHRKDRAEGIPVLITAASERAD</sequence>
<evidence type="ECO:0000313" key="2">
    <source>
        <dbReference type="Proteomes" id="UP000821865"/>
    </source>
</evidence>
<accession>A0ACB8D3J2</accession>
<reference evidence="1" key="1">
    <citation type="submission" date="2020-05" db="EMBL/GenBank/DDBJ databases">
        <title>Large-scale comparative analyses of tick genomes elucidate their genetic diversity and vector capacities.</title>
        <authorList>
            <person name="Jia N."/>
            <person name="Wang J."/>
            <person name="Shi W."/>
            <person name="Du L."/>
            <person name="Sun Y."/>
            <person name="Zhan W."/>
            <person name="Jiang J."/>
            <person name="Wang Q."/>
            <person name="Zhang B."/>
            <person name="Ji P."/>
            <person name="Sakyi L.B."/>
            <person name="Cui X."/>
            <person name="Yuan T."/>
            <person name="Jiang B."/>
            <person name="Yang W."/>
            <person name="Lam T.T.-Y."/>
            <person name="Chang Q."/>
            <person name="Ding S."/>
            <person name="Wang X."/>
            <person name="Zhu J."/>
            <person name="Ruan X."/>
            <person name="Zhao L."/>
            <person name="Wei J."/>
            <person name="Que T."/>
            <person name="Du C."/>
            <person name="Cheng J."/>
            <person name="Dai P."/>
            <person name="Han X."/>
            <person name="Huang E."/>
            <person name="Gao Y."/>
            <person name="Liu J."/>
            <person name="Shao H."/>
            <person name="Ye R."/>
            <person name="Li L."/>
            <person name="Wei W."/>
            <person name="Wang X."/>
            <person name="Wang C."/>
            <person name="Yang T."/>
            <person name="Huo Q."/>
            <person name="Li W."/>
            <person name="Guo W."/>
            <person name="Chen H."/>
            <person name="Zhou L."/>
            <person name="Ni X."/>
            <person name="Tian J."/>
            <person name="Zhou Y."/>
            <person name="Sheng Y."/>
            <person name="Liu T."/>
            <person name="Pan Y."/>
            <person name="Xia L."/>
            <person name="Li J."/>
            <person name="Zhao F."/>
            <person name="Cao W."/>
        </authorList>
    </citation>
    <scope>NUCLEOTIDE SEQUENCE</scope>
    <source>
        <strain evidence="1">Dsil-2018</strain>
    </source>
</reference>
<gene>
    <name evidence="1" type="ORF">HPB49_008142</name>
</gene>
<proteinExistence type="predicted"/>
<dbReference type="EMBL" id="CM023472">
    <property type="protein sequence ID" value="KAH7959085.1"/>
    <property type="molecule type" value="Genomic_DNA"/>
</dbReference>